<name>A0A5B7JPZ3_PORTR</name>
<sequence length="61" mass="6388">MLLHNLNTPASLILPPLPPSTPPPVSAPSSGLTRWSALVLAPSKGFLRPSTPRCASGYQEP</sequence>
<dbReference type="EMBL" id="VSRR010112844">
    <property type="protein sequence ID" value="MPC98152.1"/>
    <property type="molecule type" value="Genomic_DNA"/>
</dbReference>
<accession>A0A5B7JPZ3</accession>
<dbReference type="Proteomes" id="UP000324222">
    <property type="component" value="Unassembled WGS sequence"/>
</dbReference>
<reference evidence="1 2" key="1">
    <citation type="submission" date="2019-05" db="EMBL/GenBank/DDBJ databases">
        <title>Another draft genome of Portunus trituberculatus and its Hox gene families provides insights of decapod evolution.</title>
        <authorList>
            <person name="Jeong J.-H."/>
            <person name="Song I."/>
            <person name="Kim S."/>
            <person name="Choi T."/>
            <person name="Kim D."/>
            <person name="Ryu S."/>
            <person name="Kim W."/>
        </authorList>
    </citation>
    <scope>NUCLEOTIDE SEQUENCE [LARGE SCALE GENOMIC DNA]</scope>
    <source>
        <tissue evidence="1">Muscle</tissue>
    </source>
</reference>
<evidence type="ECO:0000313" key="1">
    <source>
        <dbReference type="EMBL" id="MPC98152.1"/>
    </source>
</evidence>
<evidence type="ECO:0000313" key="2">
    <source>
        <dbReference type="Proteomes" id="UP000324222"/>
    </source>
</evidence>
<keyword evidence="2" id="KW-1185">Reference proteome</keyword>
<gene>
    <name evidence="1" type="ORF">E2C01_093505</name>
</gene>
<protein>
    <submittedName>
        <fullName evidence="1">Uncharacterized protein</fullName>
    </submittedName>
</protein>
<organism evidence="1 2">
    <name type="scientific">Portunus trituberculatus</name>
    <name type="common">Swimming crab</name>
    <name type="synonym">Neptunus trituberculatus</name>
    <dbReference type="NCBI Taxonomy" id="210409"/>
    <lineage>
        <taxon>Eukaryota</taxon>
        <taxon>Metazoa</taxon>
        <taxon>Ecdysozoa</taxon>
        <taxon>Arthropoda</taxon>
        <taxon>Crustacea</taxon>
        <taxon>Multicrustacea</taxon>
        <taxon>Malacostraca</taxon>
        <taxon>Eumalacostraca</taxon>
        <taxon>Eucarida</taxon>
        <taxon>Decapoda</taxon>
        <taxon>Pleocyemata</taxon>
        <taxon>Brachyura</taxon>
        <taxon>Eubrachyura</taxon>
        <taxon>Portunoidea</taxon>
        <taxon>Portunidae</taxon>
        <taxon>Portuninae</taxon>
        <taxon>Portunus</taxon>
    </lineage>
</organism>
<dbReference type="AlphaFoldDB" id="A0A5B7JPZ3"/>
<proteinExistence type="predicted"/>
<comment type="caution">
    <text evidence="1">The sequence shown here is derived from an EMBL/GenBank/DDBJ whole genome shotgun (WGS) entry which is preliminary data.</text>
</comment>